<organism evidence="1 2">
    <name type="scientific">Falsibacillus albus</name>
    <dbReference type="NCBI Taxonomy" id="2478915"/>
    <lineage>
        <taxon>Bacteria</taxon>
        <taxon>Bacillati</taxon>
        <taxon>Bacillota</taxon>
        <taxon>Bacilli</taxon>
        <taxon>Bacillales</taxon>
        <taxon>Bacillaceae</taxon>
        <taxon>Falsibacillus</taxon>
    </lineage>
</organism>
<dbReference type="Pfam" id="PF14166">
    <property type="entry name" value="YueH"/>
    <property type="match status" value="1"/>
</dbReference>
<dbReference type="OrthoDB" id="2390431at2"/>
<dbReference type="EMBL" id="RCVZ01000002">
    <property type="protein sequence ID" value="RLQ97127.1"/>
    <property type="molecule type" value="Genomic_DNA"/>
</dbReference>
<gene>
    <name evidence="1" type="ORF">D9X91_02945</name>
</gene>
<accession>A0A3L7K212</accession>
<dbReference type="RefSeq" id="WP_121679077.1">
    <property type="nucleotide sequence ID" value="NZ_RCVZ01000002.1"/>
</dbReference>
<sequence>MKIRKTFMNGHETKVYIYENKKEESFMVAVPQLEWSTTFSYEEEKTALLERMESSLSTKIEESEVLSNRIFQWTREM</sequence>
<protein>
    <recommendedName>
        <fullName evidence="3">YueH family protein</fullName>
    </recommendedName>
</protein>
<dbReference type="InterPro" id="IPR020260">
    <property type="entry name" value="Uncharacterised_YueH"/>
</dbReference>
<name>A0A3L7K212_9BACI</name>
<evidence type="ECO:0000313" key="2">
    <source>
        <dbReference type="Proteomes" id="UP000276770"/>
    </source>
</evidence>
<dbReference type="AlphaFoldDB" id="A0A3L7K212"/>
<reference evidence="1 2" key="1">
    <citation type="submission" date="2018-10" db="EMBL/GenBank/DDBJ databases">
        <title>Falsibacillus sp. genome draft.</title>
        <authorList>
            <person name="Shi S."/>
        </authorList>
    </citation>
    <scope>NUCLEOTIDE SEQUENCE [LARGE SCALE GENOMIC DNA]</scope>
    <source>
        <strain evidence="1 2">GY 10110</strain>
    </source>
</reference>
<evidence type="ECO:0008006" key="3">
    <source>
        <dbReference type="Google" id="ProtNLM"/>
    </source>
</evidence>
<keyword evidence="2" id="KW-1185">Reference proteome</keyword>
<proteinExistence type="predicted"/>
<evidence type="ECO:0000313" key="1">
    <source>
        <dbReference type="EMBL" id="RLQ97127.1"/>
    </source>
</evidence>
<dbReference type="Proteomes" id="UP000276770">
    <property type="component" value="Unassembled WGS sequence"/>
</dbReference>
<comment type="caution">
    <text evidence="1">The sequence shown here is derived from an EMBL/GenBank/DDBJ whole genome shotgun (WGS) entry which is preliminary data.</text>
</comment>